<evidence type="ECO:0000256" key="2">
    <source>
        <dbReference type="ARBA" id="ARBA00023242"/>
    </source>
</evidence>
<organism evidence="4 5">
    <name type="scientific">Byssothecium circinans</name>
    <dbReference type="NCBI Taxonomy" id="147558"/>
    <lineage>
        <taxon>Eukaryota</taxon>
        <taxon>Fungi</taxon>
        <taxon>Dikarya</taxon>
        <taxon>Ascomycota</taxon>
        <taxon>Pezizomycotina</taxon>
        <taxon>Dothideomycetes</taxon>
        <taxon>Pleosporomycetidae</taxon>
        <taxon>Pleosporales</taxon>
        <taxon>Massarineae</taxon>
        <taxon>Massarinaceae</taxon>
        <taxon>Byssothecium</taxon>
    </lineage>
</organism>
<evidence type="ECO:0008006" key="6">
    <source>
        <dbReference type="Google" id="ProtNLM"/>
    </source>
</evidence>
<dbReference type="OrthoDB" id="4525710at2759"/>
<dbReference type="GO" id="GO:0003700">
    <property type="term" value="F:DNA-binding transcription factor activity"/>
    <property type="evidence" value="ECO:0007669"/>
    <property type="project" value="TreeGrafter"/>
</dbReference>
<dbReference type="AlphaFoldDB" id="A0A6A5TVU9"/>
<feature type="compositionally biased region" description="Polar residues" evidence="3">
    <location>
        <begin position="13"/>
        <end position="26"/>
    </location>
</feature>
<dbReference type="InterPro" id="IPR021858">
    <property type="entry name" value="Fun_TF"/>
</dbReference>
<name>A0A6A5TVU9_9PLEO</name>
<dbReference type="PANTHER" id="PTHR37534:SF25">
    <property type="entry name" value="ZN(II)2CYS6 TRANSCRIPTION FACTOR (EUROFUNG)"/>
    <property type="match status" value="1"/>
</dbReference>
<dbReference type="PANTHER" id="PTHR37534">
    <property type="entry name" value="TRANSCRIPTIONAL ACTIVATOR PROTEIN UGA3"/>
    <property type="match status" value="1"/>
</dbReference>
<proteinExistence type="predicted"/>
<dbReference type="GO" id="GO:0005634">
    <property type="term" value="C:nucleus"/>
    <property type="evidence" value="ECO:0007669"/>
    <property type="project" value="UniProtKB-SubCell"/>
</dbReference>
<dbReference type="EMBL" id="ML976991">
    <property type="protein sequence ID" value="KAF1956781.1"/>
    <property type="molecule type" value="Genomic_DNA"/>
</dbReference>
<evidence type="ECO:0000256" key="1">
    <source>
        <dbReference type="ARBA" id="ARBA00004123"/>
    </source>
</evidence>
<keyword evidence="5" id="KW-1185">Reference proteome</keyword>
<dbReference type="Pfam" id="PF11951">
    <property type="entry name" value="Fungal_trans_2"/>
    <property type="match status" value="1"/>
</dbReference>
<gene>
    <name evidence="4" type="ORF">CC80DRAFT_562484</name>
</gene>
<evidence type="ECO:0000313" key="5">
    <source>
        <dbReference type="Proteomes" id="UP000800035"/>
    </source>
</evidence>
<keyword evidence="2" id="KW-0539">Nucleus</keyword>
<protein>
    <recommendedName>
        <fullName evidence="6">Transcription factor domain-containing protein</fullName>
    </recommendedName>
</protein>
<feature type="compositionally biased region" description="Acidic residues" evidence="3">
    <location>
        <begin position="1"/>
        <end position="12"/>
    </location>
</feature>
<dbReference type="Proteomes" id="UP000800035">
    <property type="component" value="Unassembled WGS sequence"/>
</dbReference>
<evidence type="ECO:0000313" key="4">
    <source>
        <dbReference type="EMBL" id="KAF1956781.1"/>
    </source>
</evidence>
<accession>A0A6A5TVU9</accession>
<dbReference type="GO" id="GO:0000976">
    <property type="term" value="F:transcription cis-regulatory region binding"/>
    <property type="evidence" value="ECO:0007669"/>
    <property type="project" value="TreeGrafter"/>
</dbReference>
<comment type="subcellular location">
    <subcellularLocation>
        <location evidence="1">Nucleus</location>
    </subcellularLocation>
</comment>
<sequence>MDIDEDVGEDVGSESSAPGNWMSLKTNPEEPIHSPVEGYQLSGGSTIEPQSAASEDISQISPFTKALPVREALEISRRDATLVQHYAQSLGRWLDGTDPSRQFTLRIPQEVKHCPILLYATLCFSARHLRDETIATQAYGSCISLLIERLNLNTATQDDDLLCGIVILRFYEQLNVPTASGSDSESHLLGSAALLRDFPKRYVDPTAPTLREAAFWVYVKQCLYNATIDQQPPNIDFSLQLHPEPSSLQDSHPLARLRLETAWANQMVWNCARVVNYCFDDGSERIPRFERWKKLWDLVELWGRERPASFDPIWEGRGSGKSAFPEIYFTADWHVISFGFYHFAKILLLIYKPGPKFAMRKVKEKRSEEDSQILTHGHAICGSCKNAPNTVPSLITLCHTLFIWGPLLSDRAEQAELLEILADFEKTQTWPTTWIMNALKKEWAVEGLP</sequence>
<evidence type="ECO:0000256" key="3">
    <source>
        <dbReference type="SAM" id="MobiDB-lite"/>
    </source>
</evidence>
<dbReference type="GO" id="GO:0045944">
    <property type="term" value="P:positive regulation of transcription by RNA polymerase II"/>
    <property type="evidence" value="ECO:0007669"/>
    <property type="project" value="TreeGrafter"/>
</dbReference>
<feature type="region of interest" description="Disordered" evidence="3">
    <location>
        <begin position="1"/>
        <end position="50"/>
    </location>
</feature>
<reference evidence="4" key="1">
    <citation type="journal article" date="2020" name="Stud. Mycol.">
        <title>101 Dothideomycetes genomes: a test case for predicting lifestyles and emergence of pathogens.</title>
        <authorList>
            <person name="Haridas S."/>
            <person name="Albert R."/>
            <person name="Binder M."/>
            <person name="Bloem J."/>
            <person name="Labutti K."/>
            <person name="Salamov A."/>
            <person name="Andreopoulos B."/>
            <person name="Baker S."/>
            <person name="Barry K."/>
            <person name="Bills G."/>
            <person name="Bluhm B."/>
            <person name="Cannon C."/>
            <person name="Castanera R."/>
            <person name="Culley D."/>
            <person name="Daum C."/>
            <person name="Ezra D."/>
            <person name="Gonzalez J."/>
            <person name="Henrissat B."/>
            <person name="Kuo A."/>
            <person name="Liang C."/>
            <person name="Lipzen A."/>
            <person name="Lutzoni F."/>
            <person name="Magnuson J."/>
            <person name="Mondo S."/>
            <person name="Nolan M."/>
            <person name="Ohm R."/>
            <person name="Pangilinan J."/>
            <person name="Park H.-J."/>
            <person name="Ramirez L."/>
            <person name="Alfaro M."/>
            <person name="Sun H."/>
            <person name="Tritt A."/>
            <person name="Yoshinaga Y."/>
            <person name="Zwiers L.-H."/>
            <person name="Turgeon B."/>
            <person name="Goodwin S."/>
            <person name="Spatafora J."/>
            <person name="Crous P."/>
            <person name="Grigoriev I."/>
        </authorList>
    </citation>
    <scope>NUCLEOTIDE SEQUENCE</scope>
    <source>
        <strain evidence="4">CBS 675.92</strain>
    </source>
</reference>